<evidence type="ECO:0000313" key="8">
    <source>
        <dbReference type="EMBL" id="NDV34746.1"/>
    </source>
</evidence>
<sequence>MDIFDDPRVLPCGHSFCLKCISQIRAMSCPECRSPFSGPFEKLPPNWVVIRSLSQTPKPKEPPPSDPCQNCEKPTATLWCTQCLLALCPQCSTDIHAIRAMKTHSVVGIKEKKKSEPAPKCPTHSNEDCKGFCCDCKRLVCTLCILEDHKQHNTTSVAKYVNDMKMEVGSFKGKFKEGKGDLERLLDSKRIMLDEKYQVILEMEKELRVLKEEVQGEEKGMDLLQEKIEKVETSIKIFEKEIEKIDFSNIHIIQERIESIYKELFPDMPKLLFSKK</sequence>
<evidence type="ECO:0000256" key="1">
    <source>
        <dbReference type="ARBA" id="ARBA00022723"/>
    </source>
</evidence>
<feature type="coiled-coil region" evidence="5">
    <location>
        <begin position="193"/>
        <end position="241"/>
    </location>
</feature>
<evidence type="ECO:0000259" key="7">
    <source>
        <dbReference type="PROSITE" id="PS50119"/>
    </source>
</evidence>
<dbReference type="PROSITE" id="PS00518">
    <property type="entry name" value="ZF_RING_1"/>
    <property type="match status" value="1"/>
</dbReference>
<name>A0A6B2LCI8_9EUKA</name>
<proteinExistence type="predicted"/>
<evidence type="ECO:0000256" key="5">
    <source>
        <dbReference type="SAM" id="Coils"/>
    </source>
</evidence>
<evidence type="ECO:0000259" key="6">
    <source>
        <dbReference type="PROSITE" id="PS50089"/>
    </source>
</evidence>
<organism evidence="8">
    <name type="scientific">Arcella intermedia</name>
    <dbReference type="NCBI Taxonomy" id="1963864"/>
    <lineage>
        <taxon>Eukaryota</taxon>
        <taxon>Amoebozoa</taxon>
        <taxon>Tubulinea</taxon>
        <taxon>Elardia</taxon>
        <taxon>Arcellinida</taxon>
        <taxon>Sphaerothecina</taxon>
        <taxon>Arcellidae</taxon>
        <taxon>Arcella</taxon>
    </lineage>
</organism>
<dbReference type="PANTHER" id="PTHR25462">
    <property type="entry name" value="BONUS, ISOFORM C-RELATED"/>
    <property type="match status" value="1"/>
</dbReference>
<dbReference type="InterPro" id="IPR047153">
    <property type="entry name" value="TRIM45/56/19-like"/>
</dbReference>
<dbReference type="Gene3D" id="3.30.160.60">
    <property type="entry name" value="Classic Zinc Finger"/>
    <property type="match status" value="1"/>
</dbReference>
<dbReference type="SUPFAM" id="SSF57845">
    <property type="entry name" value="B-box zinc-binding domain"/>
    <property type="match status" value="1"/>
</dbReference>
<protein>
    <recommendedName>
        <fullName evidence="9">RING-type domain-containing protein</fullName>
    </recommendedName>
</protein>
<dbReference type="InterPro" id="IPR027370">
    <property type="entry name" value="Znf-RING_euk"/>
</dbReference>
<dbReference type="EMBL" id="GIBP01005777">
    <property type="protein sequence ID" value="NDV34746.1"/>
    <property type="molecule type" value="Transcribed_RNA"/>
</dbReference>
<evidence type="ECO:0000256" key="4">
    <source>
        <dbReference type="PROSITE-ProRule" id="PRU00024"/>
    </source>
</evidence>
<dbReference type="PROSITE" id="PS50089">
    <property type="entry name" value="ZF_RING_2"/>
    <property type="match status" value="1"/>
</dbReference>
<dbReference type="Gene3D" id="3.30.40.10">
    <property type="entry name" value="Zinc/RING finger domain, C3HC4 (zinc finger)"/>
    <property type="match status" value="1"/>
</dbReference>
<feature type="domain" description="B box-type" evidence="7">
    <location>
        <begin position="116"/>
        <end position="157"/>
    </location>
</feature>
<dbReference type="Pfam" id="PF00643">
    <property type="entry name" value="zf-B_box"/>
    <property type="match status" value="2"/>
</dbReference>
<keyword evidence="1" id="KW-0479">Metal-binding</keyword>
<dbReference type="InterPro" id="IPR038446">
    <property type="entry name" value="CEBP_ZZ_sf"/>
</dbReference>
<dbReference type="InterPro" id="IPR001841">
    <property type="entry name" value="Znf_RING"/>
</dbReference>
<keyword evidence="3" id="KW-0862">Zinc</keyword>
<dbReference type="SMART" id="SM00184">
    <property type="entry name" value="RING"/>
    <property type="match status" value="1"/>
</dbReference>
<evidence type="ECO:0000256" key="2">
    <source>
        <dbReference type="ARBA" id="ARBA00022771"/>
    </source>
</evidence>
<feature type="domain" description="B box-type" evidence="7">
    <location>
        <begin position="63"/>
        <end position="109"/>
    </location>
</feature>
<dbReference type="SUPFAM" id="SSF57850">
    <property type="entry name" value="RING/U-box"/>
    <property type="match status" value="1"/>
</dbReference>
<dbReference type="Pfam" id="PF13445">
    <property type="entry name" value="zf-RING_UBOX"/>
    <property type="match status" value="1"/>
</dbReference>
<dbReference type="PROSITE" id="PS50119">
    <property type="entry name" value="ZF_BBOX"/>
    <property type="match status" value="2"/>
</dbReference>
<feature type="domain" description="RING-type" evidence="6">
    <location>
        <begin position="9"/>
        <end position="33"/>
    </location>
</feature>
<evidence type="ECO:0008006" key="9">
    <source>
        <dbReference type="Google" id="ProtNLM"/>
    </source>
</evidence>
<accession>A0A6B2LCI8</accession>
<dbReference type="Gene3D" id="4.10.640.40">
    <property type="entry name" value="Cytoplasmic polyadenylation element-binding protein, ZZ domain"/>
    <property type="match status" value="1"/>
</dbReference>
<dbReference type="SMART" id="SM00336">
    <property type="entry name" value="BBOX"/>
    <property type="match status" value="2"/>
</dbReference>
<keyword evidence="5" id="KW-0175">Coiled coil</keyword>
<evidence type="ECO:0000256" key="3">
    <source>
        <dbReference type="ARBA" id="ARBA00022833"/>
    </source>
</evidence>
<dbReference type="PANTHER" id="PTHR25462:SF296">
    <property type="entry name" value="MEIOTIC P26, ISOFORM F"/>
    <property type="match status" value="1"/>
</dbReference>
<dbReference type="InterPro" id="IPR013083">
    <property type="entry name" value="Znf_RING/FYVE/PHD"/>
</dbReference>
<dbReference type="GO" id="GO:0008270">
    <property type="term" value="F:zinc ion binding"/>
    <property type="evidence" value="ECO:0007669"/>
    <property type="project" value="UniProtKB-KW"/>
</dbReference>
<dbReference type="InterPro" id="IPR017907">
    <property type="entry name" value="Znf_RING_CS"/>
</dbReference>
<dbReference type="CDD" id="cd19757">
    <property type="entry name" value="Bbox1"/>
    <property type="match status" value="1"/>
</dbReference>
<dbReference type="AlphaFoldDB" id="A0A6B2LCI8"/>
<keyword evidence="2 4" id="KW-0863">Zinc-finger</keyword>
<dbReference type="InterPro" id="IPR000315">
    <property type="entry name" value="Znf_B-box"/>
</dbReference>
<reference evidence="8" key="1">
    <citation type="journal article" date="2020" name="J. Eukaryot. Microbiol.">
        <title>De novo Sequencing, Assembly and Annotation of the Transcriptome for the Free-Living Testate Amoeba Arcella intermedia.</title>
        <authorList>
            <person name="Ribeiro G.M."/>
            <person name="Porfirio-Sousa A.L."/>
            <person name="Maurer-Alcala X.X."/>
            <person name="Katz L.A."/>
            <person name="Lahr D.J.G."/>
        </authorList>
    </citation>
    <scope>NUCLEOTIDE SEQUENCE</scope>
</reference>